<dbReference type="GO" id="GO:0016747">
    <property type="term" value="F:acyltransferase activity, transferring groups other than amino-acyl groups"/>
    <property type="evidence" value="ECO:0007669"/>
    <property type="project" value="InterPro"/>
</dbReference>
<evidence type="ECO:0000313" key="2">
    <source>
        <dbReference type="EMBL" id="THU89933.1"/>
    </source>
</evidence>
<dbReference type="Gene3D" id="3.40.630.30">
    <property type="match status" value="1"/>
</dbReference>
<reference evidence="2 3" key="1">
    <citation type="journal article" date="2019" name="Nat. Ecol. Evol.">
        <title>Megaphylogeny resolves global patterns of mushroom evolution.</title>
        <authorList>
            <person name="Varga T."/>
            <person name="Krizsan K."/>
            <person name="Foldi C."/>
            <person name="Dima B."/>
            <person name="Sanchez-Garcia M."/>
            <person name="Sanchez-Ramirez S."/>
            <person name="Szollosi G.J."/>
            <person name="Szarkandi J.G."/>
            <person name="Papp V."/>
            <person name="Albert L."/>
            <person name="Andreopoulos W."/>
            <person name="Angelini C."/>
            <person name="Antonin V."/>
            <person name="Barry K.W."/>
            <person name="Bougher N.L."/>
            <person name="Buchanan P."/>
            <person name="Buyck B."/>
            <person name="Bense V."/>
            <person name="Catcheside P."/>
            <person name="Chovatia M."/>
            <person name="Cooper J."/>
            <person name="Damon W."/>
            <person name="Desjardin D."/>
            <person name="Finy P."/>
            <person name="Geml J."/>
            <person name="Haridas S."/>
            <person name="Hughes K."/>
            <person name="Justo A."/>
            <person name="Karasinski D."/>
            <person name="Kautmanova I."/>
            <person name="Kiss B."/>
            <person name="Kocsube S."/>
            <person name="Kotiranta H."/>
            <person name="LaButti K.M."/>
            <person name="Lechner B.E."/>
            <person name="Liimatainen K."/>
            <person name="Lipzen A."/>
            <person name="Lukacs Z."/>
            <person name="Mihaltcheva S."/>
            <person name="Morgado L.N."/>
            <person name="Niskanen T."/>
            <person name="Noordeloos M.E."/>
            <person name="Ohm R.A."/>
            <person name="Ortiz-Santana B."/>
            <person name="Ovrebo C."/>
            <person name="Racz N."/>
            <person name="Riley R."/>
            <person name="Savchenko A."/>
            <person name="Shiryaev A."/>
            <person name="Soop K."/>
            <person name="Spirin V."/>
            <person name="Szebenyi C."/>
            <person name="Tomsovsky M."/>
            <person name="Tulloss R.E."/>
            <person name="Uehling J."/>
            <person name="Grigoriev I.V."/>
            <person name="Vagvolgyi C."/>
            <person name="Papp T."/>
            <person name="Martin F.M."/>
            <person name="Miettinen O."/>
            <person name="Hibbett D.S."/>
            <person name="Nagy L.G."/>
        </authorList>
    </citation>
    <scope>NUCLEOTIDE SEQUENCE [LARGE SCALE GENOMIC DNA]</scope>
    <source>
        <strain evidence="2 3">CBS 962.96</strain>
    </source>
</reference>
<dbReference type="CDD" id="cd04301">
    <property type="entry name" value="NAT_SF"/>
    <property type="match status" value="1"/>
</dbReference>
<dbReference type="PANTHER" id="PTHR42791">
    <property type="entry name" value="GNAT FAMILY ACETYLTRANSFERASE"/>
    <property type="match status" value="1"/>
</dbReference>
<dbReference type="EMBL" id="ML179352">
    <property type="protein sequence ID" value="THU89933.1"/>
    <property type="molecule type" value="Genomic_DNA"/>
</dbReference>
<dbReference type="AlphaFoldDB" id="A0A4S8LLW4"/>
<keyword evidence="3" id="KW-1185">Reference proteome</keyword>
<dbReference type="Proteomes" id="UP000297245">
    <property type="component" value="Unassembled WGS sequence"/>
</dbReference>
<proteinExistence type="predicted"/>
<gene>
    <name evidence="2" type="ORF">K435DRAFT_781426</name>
</gene>
<dbReference type="InterPro" id="IPR000182">
    <property type="entry name" value="GNAT_dom"/>
</dbReference>
<dbReference type="SUPFAM" id="SSF55729">
    <property type="entry name" value="Acyl-CoA N-acyltransferases (Nat)"/>
    <property type="match status" value="1"/>
</dbReference>
<dbReference type="PROSITE" id="PS51186">
    <property type="entry name" value="GNAT"/>
    <property type="match status" value="1"/>
</dbReference>
<protein>
    <recommendedName>
        <fullName evidence="1">N-acetyltransferase domain-containing protein</fullName>
    </recommendedName>
</protein>
<dbReference type="Pfam" id="PF00583">
    <property type="entry name" value="Acetyltransf_1"/>
    <property type="match status" value="1"/>
</dbReference>
<feature type="domain" description="N-acetyltransferase" evidence="1">
    <location>
        <begin position="7"/>
        <end position="212"/>
    </location>
</feature>
<dbReference type="PANTHER" id="PTHR42791:SF1">
    <property type="entry name" value="N-ACETYLTRANSFERASE DOMAIN-CONTAINING PROTEIN"/>
    <property type="match status" value="1"/>
</dbReference>
<sequence length="212" mass="23954">MAQISVEHLKTISEQEVEAATEMCVRAYNEDISIKALVGGNWELHNDYWRSLIRAAALEGEVYVVRNPEGQIVSIAVWFPPGNDLFNSEEQRALGFNDFFAKLSPETQEWWNTTCDEVMGELAKKIFTKEERESRWWCVNLATEPTYQGRGYATALIDTMFQKAKSTGTILGLATAPDYNVPKYLGMGFRERGNAPMPSPTGDFVVHMFSKP</sequence>
<accession>A0A4S8LLW4</accession>
<dbReference type="OrthoDB" id="61113at2759"/>
<name>A0A4S8LLW4_DENBC</name>
<dbReference type="InterPro" id="IPR016181">
    <property type="entry name" value="Acyl_CoA_acyltransferase"/>
</dbReference>
<organism evidence="2 3">
    <name type="scientific">Dendrothele bispora (strain CBS 962.96)</name>
    <dbReference type="NCBI Taxonomy" id="1314807"/>
    <lineage>
        <taxon>Eukaryota</taxon>
        <taxon>Fungi</taxon>
        <taxon>Dikarya</taxon>
        <taxon>Basidiomycota</taxon>
        <taxon>Agaricomycotina</taxon>
        <taxon>Agaricomycetes</taxon>
        <taxon>Agaricomycetidae</taxon>
        <taxon>Agaricales</taxon>
        <taxon>Agaricales incertae sedis</taxon>
        <taxon>Dendrothele</taxon>
    </lineage>
</organism>
<evidence type="ECO:0000259" key="1">
    <source>
        <dbReference type="PROSITE" id="PS51186"/>
    </source>
</evidence>
<evidence type="ECO:0000313" key="3">
    <source>
        <dbReference type="Proteomes" id="UP000297245"/>
    </source>
</evidence>
<dbReference type="InterPro" id="IPR052523">
    <property type="entry name" value="Trichothecene_AcTrans"/>
</dbReference>